<dbReference type="GO" id="GO:0033499">
    <property type="term" value="P:galactose catabolic process via UDP-galactose, Leloir pathway"/>
    <property type="evidence" value="ECO:0007669"/>
    <property type="project" value="TreeGrafter"/>
</dbReference>
<evidence type="ECO:0000256" key="3">
    <source>
        <dbReference type="ARBA" id="ARBA00023235"/>
    </source>
</evidence>
<evidence type="ECO:0000256" key="2">
    <source>
        <dbReference type="ARBA" id="ARBA00006206"/>
    </source>
</evidence>
<dbReference type="PANTHER" id="PTHR10091">
    <property type="entry name" value="ALDOSE-1-EPIMERASE"/>
    <property type="match status" value="1"/>
</dbReference>
<dbReference type="CDD" id="cd09019">
    <property type="entry name" value="galactose_mutarotase_like"/>
    <property type="match status" value="1"/>
</dbReference>
<proteinExistence type="inferred from homology"/>
<dbReference type="InterPro" id="IPR047215">
    <property type="entry name" value="Galactose_mutarotase-like"/>
</dbReference>
<gene>
    <name evidence="8" type="ORF">A3843_16365</name>
</gene>
<dbReference type="STRING" id="197461.A3843_16365"/>
<evidence type="ECO:0000313" key="9">
    <source>
        <dbReference type="Proteomes" id="UP000185783"/>
    </source>
</evidence>
<dbReference type="RefSeq" id="WP_073833369.1">
    <property type="nucleotide sequence ID" value="NZ_LVVZ01000026.1"/>
</dbReference>
<evidence type="ECO:0000256" key="4">
    <source>
        <dbReference type="ARBA" id="ARBA00023277"/>
    </source>
</evidence>
<keyword evidence="3 5" id="KW-0413">Isomerase</keyword>
<comment type="caution">
    <text evidence="8">The sequence shown here is derived from an EMBL/GenBank/DDBJ whole genome shotgun (WGS) entry which is preliminary data.</text>
</comment>
<dbReference type="AlphaFoldDB" id="A0A1U7JDR2"/>
<comment type="pathway">
    <text evidence="1 5">Carbohydrate metabolism; hexose metabolism.</text>
</comment>
<protein>
    <recommendedName>
        <fullName evidence="5">Aldose 1-epimerase</fullName>
        <ecNumber evidence="5">5.1.3.3</ecNumber>
    </recommendedName>
</protein>
<evidence type="ECO:0000256" key="6">
    <source>
        <dbReference type="PIRSR" id="PIRSR005096-1"/>
    </source>
</evidence>
<name>A0A1U7JDR2_9HYPH</name>
<keyword evidence="9" id="KW-1185">Reference proteome</keyword>
<evidence type="ECO:0000313" key="8">
    <source>
        <dbReference type="EMBL" id="OKL42896.1"/>
    </source>
</evidence>
<dbReference type="GO" id="GO:0006006">
    <property type="term" value="P:glucose metabolic process"/>
    <property type="evidence" value="ECO:0007669"/>
    <property type="project" value="TreeGrafter"/>
</dbReference>
<feature type="active site" description="Proton donor" evidence="6">
    <location>
        <position position="182"/>
    </location>
</feature>
<dbReference type="PANTHER" id="PTHR10091:SF49">
    <property type="entry name" value="ALDOSE 1-EPIMERASE"/>
    <property type="match status" value="1"/>
</dbReference>
<dbReference type="InterPro" id="IPR008183">
    <property type="entry name" value="Aldose_1/G6P_1-epimerase"/>
</dbReference>
<dbReference type="PIRSF" id="PIRSF005096">
    <property type="entry name" value="GALM"/>
    <property type="match status" value="1"/>
</dbReference>
<evidence type="ECO:0000256" key="1">
    <source>
        <dbReference type="ARBA" id="ARBA00005028"/>
    </source>
</evidence>
<evidence type="ECO:0000256" key="7">
    <source>
        <dbReference type="PIRSR" id="PIRSR005096-3"/>
    </source>
</evidence>
<keyword evidence="4 5" id="KW-0119">Carbohydrate metabolism</keyword>
<feature type="binding site" evidence="7">
    <location>
        <begin position="79"/>
        <end position="80"/>
    </location>
    <ligand>
        <name>beta-D-galactose</name>
        <dbReference type="ChEBI" id="CHEBI:27667"/>
    </ligand>
</feature>
<dbReference type="Gene3D" id="2.70.98.10">
    <property type="match status" value="1"/>
</dbReference>
<dbReference type="InterPro" id="IPR015443">
    <property type="entry name" value="Aldose_1-epimerase"/>
</dbReference>
<evidence type="ECO:0000256" key="5">
    <source>
        <dbReference type="PIRNR" id="PIRNR005096"/>
    </source>
</evidence>
<dbReference type="EC" id="5.1.3.3" evidence="5"/>
<comment type="catalytic activity">
    <reaction evidence="5">
        <text>alpha-D-glucose = beta-D-glucose</text>
        <dbReference type="Rhea" id="RHEA:10264"/>
        <dbReference type="ChEBI" id="CHEBI:15903"/>
        <dbReference type="ChEBI" id="CHEBI:17925"/>
        <dbReference type="EC" id="5.1.3.3"/>
    </reaction>
</comment>
<dbReference type="InterPro" id="IPR011013">
    <property type="entry name" value="Gal_mutarotase_sf_dom"/>
</dbReference>
<dbReference type="GO" id="GO:0004034">
    <property type="term" value="F:aldose 1-epimerase activity"/>
    <property type="evidence" value="ECO:0007669"/>
    <property type="project" value="UniProtKB-EC"/>
</dbReference>
<dbReference type="InterPro" id="IPR014718">
    <property type="entry name" value="GH-type_carb-bd"/>
</dbReference>
<dbReference type="GO" id="GO:0030246">
    <property type="term" value="F:carbohydrate binding"/>
    <property type="evidence" value="ECO:0007669"/>
    <property type="project" value="InterPro"/>
</dbReference>
<accession>A0A1U7JDR2</accession>
<sequence>MKISAKAFGIYYNQQVNQLKMENNRGMSVSILELGGIITELYVPDEKDQLADVVLGFENLKAYTSDKHYFGALIGRVANRIEGASFELDGETVKVDANAYKGRHCVHGGRFGYHRRVWKLLRTEAGDDFVAVVLLLNDLDGEEGFRHDVNVEARYELNDKNQLSLSFTANANGPTPISLTAHSYFNLEGHESGTIRNHELIIYGDRYLEQRADRIPNGEILPVTGTEFDFQNYSPLSPVVERGIEINHSYCFPLVKHQPQGCIRKLAEVKAGGRRLVVSSNEETLHFYNGHNLDGVEGKQGSSYTRFSGLCLEPKGFVNGVNDPAFPCTILDKGRTYHHQIIYDFEL</sequence>
<dbReference type="Pfam" id="PF01263">
    <property type="entry name" value="Aldose_epim"/>
    <property type="match status" value="1"/>
</dbReference>
<feature type="binding site" evidence="7">
    <location>
        <begin position="182"/>
        <end position="184"/>
    </location>
    <ligand>
        <name>beta-D-galactose</name>
        <dbReference type="ChEBI" id="CHEBI:27667"/>
    </ligand>
</feature>
<dbReference type="UniPathway" id="UPA00242"/>
<dbReference type="Proteomes" id="UP000185783">
    <property type="component" value="Unassembled WGS sequence"/>
</dbReference>
<organism evidence="8 9">
    <name type="scientific">Pseudovibrio exalbescens</name>
    <dbReference type="NCBI Taxonomy" id="197461"/>
    <lineage>
        <taxon>Bacteria</taxon>
        <taxon>Pseudomonadati</taxon>
        <taxon>Pseudomonadota</taxon>
        <taxon>Alphaproteobacteria</taxon>
        <taxon>Hyphomicrobiales</taxon>
        <taxon>Stappiaceae</taxon>
        <taxon>Pseudovibrio</taxon>
    </lineage>
</organism>
<comment type="similarity">
    <text evidence="2 5">Belongs to the aldose epimerase family.</text>
</comment>
<reference evidence="8 9" key="1">
    <citation type="submission" date="2016-03" db="EMBL/GenBank/DDBJ databases">
        <title>Genome sequence of Nesiotobacter sp. nov., a moderately halophilic alphaproteobacterium isolated from the Yellow Sea, China.</title>
        <authorList>
            <person name="Zhang G."/>
            <person name="Zhang R."/>
        </authorList>
    </citation>
    <scope>NUCLEOTIDE SEQUENCE [LARGE SCALE GENOMIC DNA]</scope>
    <source>
        <strain evidence="8 9">WB1-6</strain>
    </source>
</reference>
<dbReference type="EMBL" id="LVVZ01000026">
    <property type="protein sequence ID" value="OKL42896.1"/>
    <property type="molecule type" value="Genomic_DNA"/>
</dbReference>
<dbReference type="SUPFAM" id="SSF74650">
    <property type="entry name" value="Galactose mutarotase-like"/>
    <property type="match status" value="1"/>
</dbReference>
<feature type="active site" description="Proton acceptor" evidence="6">
    <location>
        <position position="313"/>
    </location>
</feature>